<dbReference type="GO" id="GO:0016787">
    <property type="term" value="F:hydrolase activity"/>
    <property type="evidence" value="ECO:0007669"/>
    <property type="project" value="UniProtKB-KW"/>
</dbReference>
<protein>
    <submittedName>
        <fullName evidence="3">Glycoside hydrolase</fullName>
    </submittedName>
</protein>
<keyword evidence="4" id="KW-1185">Reference proteome</keyword>
<dbReference type="RefSeq" id="WP_382414585.1">
    <property type="nucleotide sequence ID" value="NZ_AP031500.1"/>
</dbReference>
<evidence type="ECO:0000256" key="1">
    <source>
        <dbReference type="SAM" id="SignalP"/>
    </source>
</evidence>
<evidence type="ECO:0000259" key="2">
    <source>
        <dbReference type="Pfam" id="PF18559"/>
    </source>
</evidence>
<name>A0ABV7HQI7_9GAMM</name>
<evidence type="ECO:0000313" key="4">
    <source>
        <dbReference type="Proteomes" id="UP001595548"/>
    </source>
</evidence>
<gene>
    <name evidence="3" type="ORF">ACFOEB_04075</name>
</gene>
<keyword evidence="1" id="KW-0732">Signal</keyword>
<feature type="domain" description="ExoP galactose-binding-like" evidence="2">
    <location>
        <begin position="43"/>
        <end position="197"/>
    </location>
</feature>
<dbReference type="Gene3D" id="2.60.120.430">
    <property type="entry name" value="Galactose-binding lectin"/>
    <property type="match status" value="1"/>
</dbReference>
<accession>A0ABV7HQI7</accession>
<proteinExistence type="predicted"/>
<comment type="caution">
    <text evidence="3">The sequence shown here is derived from an EMBL/GenBank/DDBJ whole genome shotgun (WGS) entry which is preliminary data.</text>
</comment>
<evidence type="ECO:0000313" key="3">
    <source>
        <dbReference type="EMBL" id="MFC3154370.1"/>
    </source>
</evidence>
<sequence length="215" mass="22802">MFRTIVMGVALALLPSTAALAVDQAPLNPTFIYFAKGQTPDAWHWVLSDPGNWWQPLEANEGKSSSGKVRMSSAATEQFPDAIKLKWDRKDNWGGVAISGRSVDLSKFEQAAELIVALKVESRVPGSVKVKMSCGEGCEAEVDVADNLRGMPRGQWMALPLALDCFAANGLDLSKVASPFSIGTTGALELHIAEISLGSMAAGDEGCVPNDQAAP</sequence>
<organism evidence="3 4">
    <name type="scientific">Gilvimarinus japonicus</name>
    <dbReference type="NCBI Taxonomy" id="1796469"/>
    <lineage>
        <taxon>Bacteria</taxon>
        <taxon>Pseudomonadati</taxon>
        <taxon>Pseudomonadota</taxon>
        <taxon>Gammaproteobacteria</taxon>
        <taxon>Cellvibrionales</taxon>
        <taxon>Cellvibrionaceae</taxon>
        <taxon>Gilvimarinus</taxon>
    </lineage>
</organism>
<reference evidence="4" key="1">
    <citation type="journal article" date="2019" name="Int. J. Syst. Evol. Microbiol.">
        <title>The Global Catalogue of Microorganisms (GCM) 10K type strain sequencing project: providing services to taxonomists for standard genome sequencing and annotation.</title>
        <authorList>
            <consortium name="The Broad Institute Genomics Platform"/>
            <consortium name="The Broad Institute Genome Sequencing Center for Infectious Disease"/>
            <person name="Wu L."/>
            <person name="Ma J."/>
        </authorList>
    </citation>
    <scope>NUCLEOTIDE SEQUENCE [LARGE SCALE GENOMIC DNA]</scope>
    <source>
        <strain evidence="4">KCTC 52141</strain>
    </source>
</reference>
<dbReference type="Proteomes" id="UP001595548">
    <property type="component" value="Unassembled WGS sequence"/>
</dbReference>
<dbReference type="EMBL" id="JBHRTL010000004">
    <property type="protein sequence ID" value="MFC3154370.1"/>
    <property type="molecule type" value="Genomic_DNA"/>
</dbReference>
<feature type="signal peptide" evidence="1">
    <location>
        <begin position="1"/>
        <end position="21"/>
    </location>
</feature>
<dbReference type="InterPro" id="IPR041443">
    <property type="entry name" value="Exop_C"/>
</dbReference>
<dbReference type="Pfam" id="PF18559">
    <property type="entry name" value="Exop_C"/>
    <property type="match status" value="1"/>
</dbReference>
<feature type="chain" id="PRO_5045337163" evidence="1">
    <location>
        <begin position="22"/>
        <end position="215"/>
    </location>
</feature>
<keyword evidence="3" id="KW-0378">Hydrolase</keyword>